<dbReference type="InterPro" id="IPR000742">
    <property type="entry name" value="EGF"/>
</dbReference>
<dbReference type="CDD" id="cd19941">
    <property type="entry name" value="TIL"/>
    <property type="match status" value="1"/>
</dbReference>
<keyword evidence="4 9" id="KW-0732">Signal</keyword>
<feature type="domain" description="VWFC" evidence="11">
    <location>
        <begin position="596"/>
        <end position="651"/>
    </location>
</feature>
<dbReference type="Gene3D" id="6.20.200.20">
    <property type="match status" value="4"/>
</dbReference>
<dbReference type="InterPro" id="IPR036084">
    <property type="entry name" value="Ser_inhib-like_sf"/>
</dbReference>
<evidence type="ECO:0000256" key="6">
    <source>
        <dbReference type="ARBA" id="ARBA00023157"/>
    </source>
</evidence>
<dbReference type="PROSITE" id="PS50184">
    <property type="entry name" value="VWFC_2"/>
    <property type="match status" value="9"/>
</dbReference>
<feature type="domain" description="EGF-like" evidence="10">
    <location>
        <begin position="422"/>
        <end position="460"/>
    </location>
</feature>
<evidence type="ECO:0000256" key="9">
    <source>
        <dbReference type="SAM" id="SignalP"/>
    </source>
</evidence>
<dbReference type="InterPro" id="IPR001881">
    <property type="entry name" value="EGF-like_Ca-bd_dom"/>
</dbReference>
<dbReference type="PROSITE" id="PS00010">
    <property type="entry name" value="ASX_HYDROXYL"/>
    <property type="match status" value="7"/>
</dbReference>
<feature type="domain" description="VWFC" evidence="11">
    <location>
        <begin position="1244"/>
        <end position="1307"/>
    </location>
</feature>
<dbReference type="FunFam" id="2.10.25.10:FF:000005">
    <property type="entry name" value="Fibrillin 2"/>
    <property type="match status" value="1"/>
</dbReference>
<organism evidence="13 14">
    <name type="scientific">Chiloscyllium punctatum</name>
    <name type="common">Brownbanded bambooshark</name>
    <name type="synonym">Hemiscyllium punctatum</name>
    <dbReference type="NCBI Taxonomy" id="137246"/>
    <lineage>
        <taxon>Eukaryota</taxon>
        <taxon>Metazoa</taxon>
        <taxon>Chordata</taxon>
        <taxon>Craniata</taxon>
        <taxon>Vertebrata</taxon>
        <taxon>Chondrichthyes</taxon>
        <taxon>Elasmobranchii</taxon>
        <taxon>Galeomorphii</taxon>
        <taxon>Galeoidea</taxon>
        <taxon>Orectolobiformes</taxon>
        <taxon>Hemiscylliidae</taxon>
        <taxon>Chiloscyllium</taxon>
    </lineage>
</organism>
<dbReference type="PROSITE" id="PS51233">
    <property type="entry name" value="VWFD"/>
    <property type="match status" value="1"/>
</dbReference>
<dbReference type="SUPFAM" id="SSF57567">
    <property type="entry name" value="Serine protease inhibitors"/>
    <property type="match status" value="1"/>
</dbReference>
<dbReference type="InterPro" id="IPR018097">
    <property type="entry name" value="EGF_Ca-bd_CS"/>
</dbReference>
<feature type="domain" description="EGF-like" evidence="10">
    <location>
        <begin position="461"/>
        <end position="502"/>
    </location>
</feature>
<reference evidence="13 14" key="1">
    <citation type="journal article" date="2018" name="Nat. Ecol. Evol.">
        <title>Shark genomes provide insights into elasmobranch evolution and the origin of vertebrates.</title>
        <authorList>
            <person name="Hara Y"/>
            <person name="Yamaguchi K"/>
            <person name="Onimaru K"/>
            <person name="Kadota M"/>
            <person name="Koyanagi M"/>
            <person name="Keeley SD"/>
            <person name="Tatsumi K"/>
            <person name="Tanaka K"/>
            <person name="Motone F"/>
            <person name="Kageyama Y"/>
            <person name="Nozu R"/>
            <person name="Adachi N"/>
            <person name="Nishimura O"/>
            <person name="Nakagawa R"/>
            <person name="Tanegashima C"/>
            <person name="Kiyatake I"/>
            <person name="Matsumoto R"/>
            <person name="Murakumo K"/>
            <person name="Nishida K"/>
            <person name="Terakita A"/>
            <person name="Kuratani S"/>
            <person name="Sato K"/>
            <person name="Hyodo S Kuraku.S."/>
        </authorList>
    </citation>
    <scope>NUCLEOTIDE SEQUENCE [LARGE SCALE GENOMIC DNA]</scope>
</reference>
<proteinExistence type="predicted"/>
<protein>
    <recommendedName>
        <fullName evidence="15">von Willebrand factor</fullName>
    </recommendedName>
</protein>
<evidence type="ECO:0000259" key="12">
    <source>
        <dbReference type="PROSITE" id="PS51233"/>
    </source>
</evidence>
<dbReference type="SUPFAM" id="SSF57196">
    <property type="entry name" value="EGF/Laminin"/>
    <property type="match status" value="2"/>
</dbReference>
<feature type="domain" description="EGF-like" evidence="10">
    <location>
        <begin position="254"/>
        <end position="294"/>
    </location>
</feature>
<keyword evidence="14" id="KW-1185">Reference proteome</keyword>
<dbReference type="GO" id="GO:0005509">
    <property type="term" value="F:calcium ion binding"/>
    <property type="evidence" value="ECO:0007669"/>
    <property type="project" value="InterPro"/>
</dbReference>
<keyword evidence="5" id="KW-0677">Repeat</keyword>
<evidence type="ECO:0000313" key="13">
    <source>
        <dbReference type="EMBL" id="GCC29155.1"/>
    </source>
</evidence>
<dbReference type="PANTHER" id="PTHR47333">
    <property type="entry name" value="VON WILLEBRAND FACTOR C AND EGF DOMAIN-CONTAINING PROTEIN"/>
    <property type="match status" value="1"/>
</dbReference>
<feature type="domain" description="VWFC" evidence="11">
    <location>
        <begin position="1309"/>
        <end position="1369"/>
    </location>
</feature>
<dbReference type="Proteomes" id="UP000287033">
    <property type="component" value="Unassembled WGS sequence"/>
</dbReference>
<feature type="domain" description="EGF-like" evidence="10">
    <location>
        <begin position="295"/>
        <end position="337"/>
    </location>
</feature>
<dbReference type="PROSITE" id="PS01187">
    <property type="entry name" value="EGF_CA"/>
    <property type="match status" value="4"/>
</dbReference>
<evidence type="ECO:0000256" key="7">
    <source>
        <dbReference type="ARBA" id="ARBA00023180"/>
    </source>
</evidence>
<feature type="domain" description="EGF-like" evidence="10">
    <location>
        <begin position="529"/>
        <end position="566"/>
    </location>
</feature>
<keyword evidence="7" id="KW-0325">Glycoprotein</keyword>
<dbReference type="PANTHER" id="PTHR47333:SF4">
    <property type="entry name" value="EGF-LIKE DOMAIN-CONTAINING PROTEIN"/>
    <property type="match status" value="1"/>
</dbReference>
<dbReference type="PROSITE" id="PS50026">
    <property type="entry name" value="EGF_3"/>
    <property type="match status" value="6"/>
</dbReference>
<dbReference type="Gene3D" id="2.10.70.10">
    <property type="entry name" value="Complement Module, domain 1"/>
    <property type="match status" value="5"/>
</dbReference>
<feature type="domain" description="VWFC" evidence="11">
    <location>
        <begin position="834"/>
        <end position="894"/>
    </location>
</feature>
<comment type="caution">
    <text evidence="13">The sequence shown here is derived from an EMBL/GenBank/DDBJ whole genome shotgun (WGS) entry which is preliminary data.</text>
</comment>
<dbReference type="SUPFAM" id="SSF57603">
    <property type="entry name" value="FnI-like domain"/>
    <property type="match status" value="9"/>
</dbReference>
<feature type="domain" description="VWFC" evidence="11">
    <location>
        <begin position="651"/>
        <end position="709"/>
    </location>
</feature>
<feature type="domain" description="VWFC" evidence="11">
    <location>
        <begin position="709"/>
        <end position="766"/>
    </location>
</feature>
<dbReference type="InterPro" id="IPR000152">
    <property type="entry name" value="EGF-type_Asp/Asn_hydroxyl_site"/>
</dbReference>
<dbReference type="STRING" id="137246.A0A401SFI8"/>
<evidence type="ECO:0000256" key="4">
    <source>
        <dbReference type="ARBA" id="ARBA00022729"/>
    </source>
</evidence>
<evidence type="ECO:0000256" key="2">
    <source>
        <dbReference type="ARBA" id="ARBA00022525"/>
    </source>
</evidence>
<feature type="chain" id="PRO_5019579374" description="von Willebrand factor" evidence="9">
    <location>
        <begin position="19"/>
        <end position="1712"/>
    </location>
</feature>
<evidence type="ECO:0000256" key="5">
    <source>
        <dbReference type="ARBA" id="ARBA00022737"/>
    </source>
</evidence>
<dbReference type="FunFam" id="2.10.25.10:FF:000010">
    <property type="entry name" value="Pro-epidermal growth factor"/>
    <property type="match status" value="1"/>
</dbReference>
<gene>
    <name evidence="13" type="ORF">chiPu_0007592</name>
</gene>
<evidence type="ECO:0000259" key="11">
    <source>
        <dbReference type="PROSITE" id="PS50184"/>
    </source>
</evidence>
<comment type="subcellular location">
    <subcellularLocation>
        <location evidence="1">Secreted</location>
    </subcellularLocation>
</comment>
<feature type="domain" description="VWFD" evidence="12">
    <location>
        <begin position="1377"/>
        <end position="1551"/>
    </location>
</feature>
<comment type="caution">
    <text evidence="8">Lacks conserved residue(s) required for the propagation of feature annotation.</text>
</comment>
<keyword evidence="3 8" id="KW-0245">EGF-like domain</keyword>
<dbReference type="OMA" id="ENECARH"/>
<evidence type="ECO:0000256" key="3">
    <source>
        <dbReference type="ARBA" id="ARBA00022536"/>
    </source>
</evidence>
<dbReference type="InterPro" id="IPR009030">
    <property type="entry name" value="Growth_fac_rcpt_cys_sf"/>
</dbReference>
<dbReference type="SUPFAM" id="SSF57184">
    <property type="entry name" value="Growth factor receptor domain"/>
    <property type="match status" value="3"/>
</dbReference>
<dbReference type="InterPro" id="IPR049883">
    <property type="entry name" value="NOTCH1_EGF-like"/>
</dbReference>
<dbReference type="Pfam" id="PF23334">
    <property type="entry name" value="VWC2L_2nd"/>
    <property type="match status" value="2"/>
</dbReference>
<dbReference type="CDD" id="cd00054">
    <property type="entry name" value="EGF_CA"/>
    <property type="match status" value="3"/>
</dbReference>
<dbReference type="InterPro" id="IPR014853">
    <property type="entry name" value="VWF/SSPO/ZAN-like_Cys-rich_dom"/>
</dbReference>
<dbReference type="Pfam" id="PF01826">
    <property type="entry name" value="TIL"/>
    <property type="match status" value="1"/>
</dbReference>
<dbReference type="Pfam" id="PF07645">
    <property type="entry name" value="EGF_CA"/>
    <property type="match status" value="5"/>
</dbReference>
<dbReference type="FunFam" id="2.10.25.10:FF:000240">
    <property type="entry name" value="Vitamin K-dependent protein S"/>
    <property type="match status" value="3"/>
</dbReference>
<dbReference type="SMART" id="SM00216">
    <property type="entry name" value="VWD"/>
    <property type="match status" value="1"/>
</dbReference>
<feature type="domain" description="VWFC" evidence="11">
    <location>
        <begin position="1037"/>
        <end position="1099"/>
    </location>
</feature>
<dbReference type="InterPro" id="IPR052080">
    <property type="entry name" value="vWF_C/EGF_Fibrillin"/>
</dbReference>
<dbReference type="Pfam" id="PF00093">
    <property type="entry name" value="VWC"/>
    <property type="match status" value="4"/>
</dbReference>
<keyword evidence="2" id="KW-0964">Secreted</keyword>
<dbReference type="PROSITE" id="PS01208">
    <property type="entry name" value="VWFC_1"/>
    <property type="match status" value="3"/>
</dbReference>
<feature type="domain" description="VWFC" evidence="11">
    <location>
        <begin position="767"/>
        <end position="828"/>
    </location>
</feature>
<feature type="domain" description="EGF-like" evidence="10">
    <location>
        <begin position="380"/>
        <end position="421"/>
    </location>
</feature>
<accession>A0A401SFI8</accession>
<dbReference type="SMART" id="SM00832">
    <property type="entry name" value="C8"/>
    <property type="match status" value="1"/>
</dbReference>
<dbReference type="PROSITE" id="PS01186">
    <property type="entry name" value="EGF_2"/>
    <property type="match status" value="8"/>
</dbReference>
<feature type="signal peptide" evidence="9">
    <location>
        <begin position="1"/>
        <end position="18"/>
    </location>
</feature>
<evidence type="ECO:0000259" key="10">
    <source>
        <dbReference type="PROSITE" id="PS50026"/>
    </source>
</evidence>
<dbReference type="OrthoDB" id="10045365at2759"/>
<dbReference type="Gene3D" id="2.10.25.10">
    <property type="entry name" value="Laminin"/>
    <property type="match status" value="11"/>
</dbReference>
<evidence type="ECO:0000256" key="8">
    <source>
        <dbReference type="PROSITE-ProRule" id="PRU00076"/>
    </source>
</evidence>
<name>A0A401SFI8_CHIPU</name>
<dbReference type="GO" id="GO:0005576">
    <property type="term" value="C:extracellular region"/>
    <property type="evidence" value="ECO:0007669"/>
    <property type="project" value="UniProtKB-SubCell"/>
</dbReference>
<evidence type="ECO:0000256" key="1">
    <source>
        <dbReference type="ARBA" id="ARBA00004613"/>
    </source>
</evidence>
<dbReference type="InterPro" id="IPR026823">
    <property type="entry name" value="cEGF"/>
</dbReference>
<dbReference type="InterPro" id="IPR001846">
    <property type="entry name" value="VWF_type-D"/>
</dbReference>
<dbReference type="InterPro" id="IPR002919">
    <property type="entry name" value="TIL_dom"/>
</dbReference>
<dbReference type="EMBL" id="BEZZ01000236">
    <property type="protein sequence ID" value="GCC29155.1"/>
    <property type="molecule type" value="Genomic_DNA"/>
</dbReference>
<dbReference type="Pfam" id="PF00094">
    <property type="entry name" value="VWD"/>
    <property type="match status" value="1"/>
</dbReference>
<sequence length="1712" mass="186458">MIGLKTLCVLLCVLGADGRVYTGRKRGVQKNYSTAMQRYHQGPHMCQSRFGNGCCLGWNPTRGSGLCIIPVCSFGCGNGYCIAPNLCFCRGGQQGNSCSDDGRSSHLLSDSLLNHSDIDGNPPSCLNMHCDQSCALIGGMPVCSCYGGYSLGKDGKTCFDVDECSRYGGQSLCQQICKNSIGSYRCLCYQGYQLLANGRTCITSKYLGLTGLPGHCGEYGCDMSCNHGGCEEIARVCPVGFTMIETSNGVSCKDVDECAGNRSPCQQRCQNVVGSFQCSCQPGFYLHSNGLSCTDINECRWIGESRVCHHSCHNTFGSYLCSCRAGFRLLSDRKTCEDWDECLDNSQRICPQTCTNTVGSFHCSCENGYSLAADNLSCADVDECEIHGHTLCEHQCMNTVGSFNCICPPGYELLSDGQRCGDVNECEKSNCSHHCVNTLGSFQCLCPRGYTQHVNGHNCQDNNECDTSGDGHCAHNCVNTAGSYYCTCHPGYRLHFDRHTCIPDGACQDCQGECSPGFSLLPNGVDCTDIDECLSNPCSHHCVNTEGSFYCTCPEGFHLNMNNTCTENVPDLAPAMKSLKQPLPAAIFATPWKPLTSCWHNGTLHQDSATWIVSECVKCTCQLGAVSCTTCPTLPCSKVELVPGLCCPICKSCLYNGSVHTHNSSWISVSQPCLTCFCQEGQVFCQPIVCESSCSHQVREEGQCCGTCDKCLYEGMVVNHEDVFSPTSDNCTLCVCISGNVKCITPECPPVTCEKPILLDCCPTCPAECIDQGIVYPHGTEFTRPGVDCITCVCLNGEVECSYSPCPVLHCARENWFLEPGQCCFTCRQDKNIKGCFIDDNGIEFPVGQIWSPGDPCEVCVCQEDGSIVCKRTECLETCAHPILVPGQCCPDCSAGCTYGGVTYQNNESFPSTSDSCLTCICLSGSVACSPMECKVGCTYPFHSEGECCPLCIDCNYEGRKVTNGQSFQPENRPCYQCKCQVPFSCVKADKAKKNYQYFIHWRLAPILGVIFFLSKGLLLSDGLLQTSRKMPALLQELCLYDGQVLEDGGYYISATDPCVVCLCKEGNVECDWKGDSCTELECEEPLLHIPGSCCPMCPDLSTESSVLYPPITDNMIPEKPAPTRFSRGHWRATVQPHPSGLDGRLLSVSPSASPTARQHTLHRILLWRVRNKLAPGFTASPERSEIVTTQQPVVGHATEMDRSTGSMVQGHSVTQTELPSPTMAKTTSLNASSFQGKIFQEDLSCLFNGVNYTNGSQFIHRDEPCLQCQCSEGTVMCKSQKEQCQILQCDLLQQETPVDQCCPVCVDSLCAHRDQVHEGQTHWLDGCNLCHCNNGTLECHPKPCSLPSSCPAQSVLSQPDGECCMSCVLTTRPKGASCTVFGELHFTTFDGIISNLNGTCAYLLAQDCVSNHFNVVYQSKWNDSLTEPGIKALIVKIENRTIQLTEKNQIRIDNTEVDLPYADAAGISIQHSGIYVTLNLLEDLSITWYGKGFVEINVPESLQSRICGLCGNWNGNSSDDFVLPSGEKALSPVGFGNVQPIRVNKERPCMIEDTEDPCNGTILADKHAANTTCSIIMGPLFQAAHESVDPQPYYQACLTDLCSCVEQTWCLCSLLSAYAFRALRNGIILNWRNETLCGVTCNGGSSYTECSCPQTCSTYLQPETQCSTSTCVPGCQCPAGLFMYQSNCLPPSLCPMKSLYSQRGASFFPSL</sequence>
<evidence type="ECO:0000313" key="14">
    <source>
        <dbReference type="Proteomes" id="UP000287033"/>
    </source>
</evidence>
<dbReference type="SMART" id="SM00179">
    <property type="entry name" value="EGF_CA"/>
    <property type="match status" value="8"/>
</dbReference>
<feature type="domain" description="VWFC" evidence="11">
    <location>
        <begin position="895"/>
        <end position="953"/>
    </location>
</feature>
<dbReference type="SMART" id="SM00181">
    <property type="entry name" value="EGF"/>
    <property type="match status" value="10"/>
</dbReference>
<dbReference type="SMART" id="SM00214">
    <property type="entry name" value="VWC"/>
    <property type="match status" value="9"/>
</dbReference>
<evidence type="ECO:0008006" key="15">
    <source>
        <dbReference type="Google" id="ProtNLM"/>
    </source>
</evidence>
<dbReference type="InterPro" id="IPR001007">
    <property type="entry name" value="VWF_dom"/>
</dbReference>
<dbReference type="SMART" id="SM00215">
    <property type="entry name" value="VWC_out"/>
    <property type="match status" value="5"/>
</dbReference>
<dbReference type="Pfam" id="PF12662">
    <property type="entry name" value="cEGF"/>
    <property type="match status" value="2"/>
</dbReference>
<keyword evidence="6" id="KW-1015">Disulfide bond</keyword>